<keyword evidence="2" id="KW-0547">Nucleotide-binding</keyword>
<feature type="domain" description="Oligopeptide/dipeptide ABC transporter C-terminal" evidence="5">
    <location>
        <begin position="38"/>
        <end position="60"/>
    </location>
</feature>
<evidence type="ECO:0000313" key="7">
    <source>
        <dbReference type="Proteomes" id="UP000683360"/>
    </source>
</evidence>
<protein>
    <recommendedName>
        <fullName evidence="5">Oligopeptide/dipeptide ABC transporter C-terminal domain-containing protein</fullName>
    </recommendedName>
</protein>
<keyword evidence="7" id="KW-1185">Reference proteome</keyword>
<dbReference type="InterPro" id="IPR013563">
    <property type="entry name" value="Oligopep_ABC_C"/>
</dbReference>
<dbReference type="AlphaFoldDB" id="A0A8S3VAC7"/>
<comment type="caution">
    <text evidence="6">The sequence shown here is derived from an EMBL/GenBank/DDBJ whole genome shotgun (WGS) entry which is preliminary data.</text>
</comment>
<gene>
    <name evidence="6" type="ORF">MEDL_62279</name>
</gene>
<name>A0A8S3VAC7_MYTED</name>
<dbReference type="EMBL" id="CAJPWZ010003055">
    <property type="protein sequence ID" value="CAG2250559.1"/>
    <property type="molecule type" value="Genomic_DNA"/>
</dbReference>
<evidence type="ECO:0000313" key="6">
    <source>
        <dbReference type="EMBL" id="CAG2250559.1"/>
    </source>
</evidence>
<evidence type="ECO:0000256" key="3">
    <source>
        <dbReference type="ARBA" id="ARBA00022840"/>
    </source>
</evidence>
<proteinExistence type="predicted"/>
<evidence type="ECO:0000256" key="1">
    <source>
        <dbReference type="ARBA" id="ARBA00022448"/>
    </source>
</evidence>
<dbReference type="Proteomes" id="UP000683360">
    <property type="component" value="Unassembled WGS sequence"/>
</dbReference>
<feature type="region of interest" description="Disordered" evidence="4">
    <location>
        <begin position="193"/>
        <end position="216"/>
    </location>
</feature>
<organism evidence="6 7">
    <name type="scientific">Mytilus edulis</name>
    <name type="common">Blue mussel</name>
    <dbReference type="NCBI Taxonomy" id="6550"/>
    <lineage>
        <taxon>Eukaryota</taxon>
        <taxon>Metazoa</taxon>
        <taxon>Spiralia</taxon>
        <taxon>Lophotrochozoa</taxon>
        <taxon>Mollusca</taxon>
        <taxon>Bivalvia</taxon>
        <taxon>Autobranchia</taxon>
        <taxon>Pteriomorphia</taxon>
        <taxon>Mytilida</taxon>
        <taxon>Mytiloidea</taxon>
        <taxon>Mytilidae</taxon>
        <taxon>Mytilinae</taxon>
        <taxon>Mytilus</taxon>
    </lineage>
</organism>
<keyword evidence="1" id="KW-0813">Transport</keyword>
<keyword evidence="3" id="KW-0067">ATP-binding</keyword>
<reference evidence="6" key="1">
    <citation type="submission" date="2021-03" db="EMBL/GenBank/DDBJ databases">
        <authorList>
            <person name="Bekaert M."/>
        </authorList>
    </citation>
    <scope>NUCLEOTIDE SEQUENCE</scope>
</reference>
<evidence type="ECO:0000259" key="5">
    <source>
        <dbReference type="Pfam" id="PF08352"/>
    </source>
</evidence>
<evidence type="ECO:0000256" key="2">
    <source>
        <dbReference type="ARBA" id="ARBA00022741"/>
    </source>
</evidence>
<sequence>MSNLQRALLKRKAEHAYTKALTEIIPAMSNLRRALLKREAKHAYTKALIENIPAMSNLRRPPREGGKTCIRKGLNRKHSCNVQSVMRPPREREREEKHDIHKGILTENIPGKSNQLRALEGKEEKHDIHKGILTENIPGKSNQLRALEGKEEKHDIHKGILTENIPGNPISFTLRGKGSPRWKGRKNMIYTKDLNGKHTWKSKQPAALEGKREEKT</sequence>
<dbReference type="GO" id="GO:0015833">
    <property type="term" value="P:peptide transport"/>
    <property type="evidence" value="ECO:0007669"/>
    <property type="project" value="InterPro"/>
</dbReference>
<dbReference type="GO" id="GO:0005524">
    <property type="term" value="F:ATP binding"/>
    <property type="evidence" value="ECO:0007669"/>
    <property type="project" value="UniProtKB-KW"/>
</dbReference>
<dbReference type="Pfam" id="PF08352">
    <property type="entry name" value="oligo_HPY"/>
    <property type="match status" value="1"/>
</dbReference>
<evidence type="ECO:0000256" key="4">
    <source>
        <dbReference type="SAM" id="MobiDB-lite"/>
    </source>
</evidence>
<accession>A0A8S3VAC7</accession>